<dbReference type="SUPFAM" id="SSF159234">
    <property type="entry name" value="FomD-like"/>
    <property type="match status" value="1"/>
</dbReference>
<sequence>MTTEQEKEAAAERESPDAAGRPVSRAEAGSDRLVQVDYHKYDGSLHWNLRMRRLGEDEHGVWLGLPANSVMRKGHGPDVPLPEAHVILIPRDAWWTACFNAAPRTTEIYCDITTPPDWTSRETVSMIDLDLDVLRKRGSAEPLLVDEDEFAEHQVRYGYPADVITSAQDSAAWLMAAVAGGTGPFGGAHARWLAMVDGD</sequence>
<dbReference type="Pfam" id="PF04167">
    <property type="entry name" value="DUF402"/>
    <property type="match status" value="1"/>
</dbReference>
<keyword evidence="4" id="KW-1185">Reference proteome</keyword>
<evidence type="ECO:0000313" key="3">
    <source>
        <dbReference type="EMBL" id="MBY8878584.1"/>
    </source>
</evidence>
<dbReference type="InterPro" id="IPR007295">
    <property type="entry name" value="DUF402"/>
</dbReference>
<evidence type="ECO:0000259" key="2">
    <source>
        <dbReference type="Pfam" id="PF04167"/>
    </source>
</evidence>
<dbReference type="EMBL" id="JAINZZ010000012">
    <property type="protein sequence ID" value="MBY8878584.1"/>
    <property type="molecule type" value="Genomic_DNA"/>
</dbReference>
<name>A0ABS7Q779_9ACTN</name>
<accession>A0ABS7Q779</accession>
<comment type="caution">
    <text evidence="3">The sequence shown here is derived from an EMBL/GenBank/DDBJ whole genome shotgun (WGS) entry which is preliminary data.</text>
</comment>
<organism evidence="3 4">
    <name type="scientific">Actinacidiphila acidipaludis</name>
    <dbReference type="NCBI Taxonomy" id="2873382"/>
    <lineage>
        <taxon>Bacteria</taxon>
        <taxon>Bacillati</taxon>
        <taxon>Actinomycetota</taxon>
        <taxon>Actinomycetes</taxon>
        <taxon>Kitasatosporales</taxon>
        <taxon>Streptomycetaceae</taxon>
        <taxon>Actinacidiphila</taxon>
    </lineage>
</organism>
<dbReference type="RefSeq" id="WP_222962719.1">
    <property type="nucleotide sequence ID" value="NZ_JAINZZ010000012.1"/>
</dbReference>
<protein>
    <submittedName>
        <fullName evidence="3">DUF402 domain-containing protein</fullName>
    </submittedName>
</protein>
<gene>
    <name evidence="3" type="ORF">K7862_13195</name>
</gene>
<evidence type="ECO:0000256" key="1">
    <source>
        <dbReference type="SAM" id="MobiDB-lite"/>
    </source>
</evidence>
<dbReference type="Proteomes" id="UP000778578">
    <property type="component" value="Unassembled WGS sequence"/>
</dbReference>
<dbReference type="InterPro" id="IPR035930">
    <property type="entry name" value="FomD-like_sf"/>
</dbReference>
<feature type="region of interest" description="Disordered" evidence="1">
    <location>
        <begin position="1"/>
        <end position="27"/>
    </location>
</feature>
<dbReference type="Gene3D" id="2.40.380.10">
    <property type="entry name" value="FomD-like"/>
    <property type="match status" value="1"/>
</dbReference>
<feature type="domain" description="DUF402" evidence="2">
    <location>
        <begin position="42"/>
        <end position="179"/>
    </location>
</feature>
<proteinExistence type="predicted"/>
<evidence type="ECO:0000313" key="4">
    <source>
        <dbReference type="Proteomes" id="UP000778578"/>
    </source>
</evidence>
<feature type="compositionally biased region" description="Basic and acidic residues" evidence="1">
    <location>
        <begin position="1"/>
        <end position="16"/>
    </location>
</feature>
<reference evidence="3 4" key="1">
    <citation type="submission" date="2021-08" db="EMBL/GenBank/DDBJ databases">
        <title>WGS of actinomycetes from Thailand.</title>
        <authorList>
            <person name="Thawai C."/>
        </authorList>
    </citation>
    <scope>NUCLEOTIDE SEQUENCE [LARGE SCALE GENOMIC DNA]</scope>
    <source>
        <strain evidence="3 4">PLK6-54</strain>
    </source>
</reference>